<sequence length="661" mass="75632">MNTVNHLDLEQLKQYQNTKCIVTIINPHFKELSQTQIGKEKFRNPESYEDIKQLLEKNQEDIIHDSVSNKKYKCFFEKCRKSFFTSSKRPFPCHYDNCEKSFMTKGHLNNHLETHLDIKQFACSFEGCNKSYSRMQRLEVHLKTHLGQKEYVCPYKECQRAFYEKGNLKTHLRIHTGEKPYHCYIPWCLKSFSTQGHLNDHIKKHQEGRIRPPHNYNPNDPIEIRHLERRDIDNESDEELKEPDSSCRVSEMSLMPKQSLKIDIKSANSMRHQDNDAKMSSCSAHSISSYANNESHIPMAGASSFSIENRDVKQEPVYLGTLVRINNPKKGPRSMKCDTDQDELSKVSPLKRQKLQMSEMDSSLEMHQIKSDMTFSKTEIETQASKVEVTKGREAMGKKKINIQNLNLNDINLSQIPGLNQSEIKNEKDQGFDRPTPIRVKSLNTSPGKVVPIKPTPLNTQHLLNGMSPSAFQFQSLQPTPNQMFGNSTNSSQNPMQNIMTSFTPNQFLMSQNQFLQPGALQRNQGTGGQSGFTPISSSYPKGQNQQASPKVFTWKNDHIQMLNNPETNSIQTPTQSMHHQQNQFSGMMPSPSVNQCFFPSPLNSNTNGNSNLQPSRFGQPNSSQQNQAFNSYNGLQFTPLSSTSSINQFNFMPQQDSRMQ</sequence>
<evidence type="ECO:0000256" key="8">
    <source>
        <dbReference type="SAM" id="MobiDB-lite"/>
    </source>
</evidence>
<dbReference type="AlphaFoldDB" id="A0A078AIZ4"/>
<dbReference type="GO" id="GO:0000785">
    <property type="term" value="C:chromatin"/>
    <property type="evidence" value="ECO:0007669"/>
    <property type="project" value="TreeGrafter"/>
</dbReference>
<dbReference type="PANTHER" id="PTHR14003">
    <property type="entry name" value="TRANSCRIPTIONAL REPRESSOR PROTEIN YY"/>
    <property type="match status" value="1"/>
</dbReference>
<evidence type="ECO:0000313" key="11">
    <source>
        <dbReference type="Proteomes" id="UP000039865"/>
    </source>
</evidence>
<feature type="region of interest" description="Disordered" evidence="8">
    <location>
        <begin position="572"/>
        <end position="628"/>
    </location>
</feature>
<evidence type="ECO:0000256" key="3">
    <source>
        <dbReference type="ARBA" id="ARBA00022771"/>
    </source>
</evidence>
<proteinExistence type="predicted"/>
<keyword evidence="6" id="KW-0804">Transcription</keyword>
<dbReference type="EMBL" id="CCKQ01010784">
    <property type="protein sequence ID" value="CDW82300.1"/>
    <property type="molecule type" value="Genomic_DNA"/>
</dbReference>
<evidence type="ECO:0000256" key="1">
    <source>
        <dbReference type="ARBA" id="ARBA00022723"/>
    </source>
</evidence>
<dbReference type="PANTHER" id="PTHR14003:SF19">
    <property type="entry name" value="YY2 TRANSCRIPTION FACTOR"/>
    <property type="match status" value="1"/>
</dbReference>
<dbReference type="GO" id="GO:0000981">
    <property type="term" value="F:DNA-binding transcription factor activity, RNA polymerase II-specific"/>
    <property type="evidence" value="ECO:0007669"/>
    <property type="project" value="TreeGrafter"/>
</dbReference>
<evidence type="ECO:0000313" key="10">
    <source>
        <dbReference type="EMBL" id="CDW82300.1"/>
    </source>
</evidence>
<evidence type="ECO:0000256" key="5">
    <source>
        <dbReference type="ARBA" id="ARBA00023015"/>
    </source>
</evidence>
<dbReference type="Proteomes" id="UP000039865">
    <property type="component" value="Unassembled WGS sequence"/>
</dbReference>
<feature type="domain" description="C2H2-type" evidence="9">
    <location>
        <begin position="121"/>
        <end position="150"/>
    </location>
</feature>
<reference evidence="10 11" key="1">
    <citation type="submission" date="2014-06" db="EMBL/GenBank/DDBJ databases">
        <authorList>
            <person name="Swart Estienne"/>
        </authorList>
    </citation>
    <scope>NUCLEOTIDE SEQUENCE [LARGE SCALE GENOMIC DNA]</scope>
    <source>
        <strain evidence="10 11">130c</strain>
    </source>
</reference>
<dbReference type="OrthoDB" id="372803at2759"/>
<dbReference type="GO" id="GO:0000978">
    <property type="term" value="F:RNA polymerase II cis-regulatory region sequence-specific DNA binding"/>
    <property type="evidence" value="ECO:0007669"/>
    <property type="project" value="TreeGrafter"/>
</dbReference>
<dbReference type="FunFam" id="3.30.160.60:FF:000032">
    <property type="entry name" value="Krueppel-like factor 4"/>
    <property type="match status" value="1"/>
</dbReference>
<gene>
    <name evidence="10" type="primary">Contig5.g2</name>
    <name evidence="10" type="ORF">STYLEM_11330</name>
</gene>
<keyword evidence="2" id="KW-0677">Repeat</keyword>
<dbReference type="PROSITE" id="PS50157">
    <property type="entry name" value="ZINC_FINGER_C2H2_2"/>
    <property type="match status" value="4"/>
</dbReference>
<name>A0A078AIZ4_STYLE</name>
<feature type="compositionally biased region" description="Polar residues" evidence="8">
    <location>
        <begin position="532"/>
        <end position="548"/>
    </location>
</feature>
<evidence type="ECO:0000256" key="6">
    <source>
        <dbReference type="ARBA" id="ARBA00023163"/>
    </source>
</evidence>
<feature type="domain" description="C2H2-type" evidence="9">
    <location>
        <begin position="181"/>
        <end position="210"/>
    </location>
</feature>
<dbReference type="SMART" id="SM00355">
    <property type="entry name" value="ZnF_C2H2"/>
    <property type="match status" value="4"/>
</dbReference>
<dbReference type="GO" id="GO:0031519">
    <property type="term" value="C:PcG protein complex"/>
    <property type="evidence" value="ECO:0007669"/>
    <property type="project" value="TreeGrafter"/>
</dbReference>
<feature type="region of interest" description="Disordered" evidence="8">
    <location>
        <begin position="521"/>
        <end position="548"/>
    </location>
</feature>
<keyword evidence="5" id="KW-0805">Transcription regulation</keyword>
<dbReference type="PROSITE" id="PS00028">
    <property type="entry name" value="ZINC_FINGER_C2H2_1"/>
    <property type="match status" value="4"/>
</dbReference>
<feature type="domain" description="C2H2-type" evidence="9">
    <location>
        <begin position="91"/>
        <end position="120"/>
    </location>
</feature>
<dbReference type="InterPro" id="IPR013087">
    <property type="entry name" value="Znf_C2H2_type"/>
</dbReference>
<keyword evidence="3 7" id="KW-0863">Zinc-finger</keyword>
<dbReference type="Gene3D" id="3.30.160.60">
    <property type="entry name" value="Classic Zinc Finger"/>
    <property type="match status" value="4"/>
</dbReference>
<dbReference type="Pfam" id="PF00096">
    <property type="entry name" value="zf-C2H2"/>
    <property type="match status" value="2"/>
</dbReference>
<evidence type="ECO:0000256" key="7">
    <source>
        <dbReference type="PROSITE-ProRule" id="PRU00042"/>
    </source>
</evidence>
<dbReference type="InParanoid" id="A0A078AIZ4"/>
<dbReference type="SUPFAM" id="SSF57667">
    <property type="entry name" value="beta-beta-alpha zinc fingers"/>
    <property type="match status" value="3"/>
</dbReference>
<organism evidence="10 11">
    <name type="scientific">Stylonychia lemnae</name>
    <name type="common">Ciliate</name>
    <dbReference type="NCBI Taxonomy" id="5949"/>
    <lineage>
        <taxon>Eukaryota</taxon>
        <taxon>Sar</taxon>
        <taxon>Alveolata</taxon>
        <taxon>Ciliophora</taxon>
        <taxon>Intramacronucleata</taxon>
        <taxon>Spirotrichea</taxon>
        <taxon>Stichotrichia</taxon>
        <taxon>Sporadotrichida</taxon>
        <taxon>Oxytrichidae</taxon>
        <taxon>Stylonychinae</taxon>
        <taxon>Stylonychia</taxon>
    </lineage>
</organism>
<dbReference type="InterPro" id="IPR036236">
    <property type="entry name" value="Znf_C2H2_sf"/>
</dbReference>
<feature type="domain" description="C2H2-type" evidence="9">
    <location>
        <begin position="151"/>
        <end position="180"/>
    </location>
</feature>
<keyword evidence="1" id="KW-0479">Metal-binding</keyword>
<keyword evidence="4" id="KW-0862">Zinc</keyword>
<accession>A0A078AIZ4</accession>
<dbReference type="GO" id="GO:0008270">
    <property type="term" value="F:zinc ion binding"/>
    <property type="evidence" value="ECO:0007669"/>
    <property type="project" value="UniProtKB-KW"/>
</dbReference>
<keyword evidence="11" id="KW-1185">Reference proteome</keyword>
<evidence type="ECO:0000256" key="4">
    <source>
        <dbReference type="ARBA" id="ARBA00022833"/>
    </source>
</evidence>
<evidence type="ECO:0000256" key="2">
    <source>
        <dbReference type="ARBA" id="ARBA00022737"/>
    </source>
</evidence>
<protein>
    <recommendedName>
        <fullName evidence="9">C2H2-type domain-containing protein</fullName>
    </recommendedName>
</protein>
<evidence type="ECO:0000259" key="9">
    <source>
        <dbReference type="PROSITE" id="PS50157"/>
    </source>
</evidence>
<dbReference type="GO" id="GO:0005667">
    <property type="term" value="C:transcription regulator complex"/>
    <property type="evidence" value="ECO:0007669"/>
    <property type="project" value="TreeGrafter"/>
</dbReference>